<dbReference type="Pfam" id="PF18602">
    <property type="entry name" value="Rap1a"/>
    <property type="match status" value="1"/>
</dbReference>
<dbReference type="Gene3D" id="1.10.890.40">
    <property type="match status" value="1"/>
</dbReference>
<organism evidence="3 4">
    <name type="scientific">Ameyamaea chiangmaiensis</name>
    <dbReference type="NCBI Taxonomy" id="442969"/>
    <lineage>
        <taxon>Bacteria</taxon>
        <taxon>Pseudomonadati</taxon>
        <taxon>Pseudomonadota</taxon>
        <taxon>Alphaproteobacteria</taxon>
        <taxon>Acetobacterales</taxon>
        <taxon>Acetobacteraceae</taxon>
        <taxon>Ameyamaea</taxon>
    </lineage>
</organism>
<accession>A0A850P7R0</accession>
<feature type="signal peptide" evidence="1">
    <location>
        <begin position="1"/>
        <end position="20"/>
    </location>
</feature>
<dbReference type="AlphaFoldDB" id="A0A850P7R0"/>
<feature type="chain" id="PRO_5032646980" description="Rap1a immunity protein domain-containing protein" evidence="1">
    <location>
        <begin position="21"/>
        <end position="122"/>
    </location>
</feature>
<sequence length="122" mass="12279">MKRIVLALALTACAATPALAQRVSPLTAGKFVQICSRQAGAQICDAYISGIADAGALSKVSAKNEGDAGAIAGFCIPNATTGAEMRAKVVTWLRGHDSVLGAPVGEGVFAALHDAWPCGAAK</sequence>
<comment type="caution">
    <text evidence="3">The sequence shown here is derived from an EMBL/GenBank/DDBJ whole genome shotgun (WGS) entry which is preliminary data.</text>
</comment>
<proteinExistence type="predicted"/>
<evidence type="ECO:0000256" key="1">
    <source>
        <dbReference type="SAM" id="SignalP"/>
    </source>
</evidence>
<dbReference type="RefSeq" id="WP_176612070.1">
    <property type="nucleotide sequence ID" value="NZ_JABXXR010000002.1"/>
</dbReference>
<keyword evidence="4" id="KW-1185">Reference proteome</keyword>
<dbReference type="InterPro" id="IPR041238">
    <property type="entry name" value="Rap1a"/>
</dbReference>
<keyword evidence="1" id="KW-0732">Signal</keyword>
<protein>
    <recommendedName>
        <fullName evidence="2">Rap1a immunity protein domain-containing protein</fullName>
    </recommendedName>
</protein>
<gene>
    <name evidence="3" type="ORF">HUK82_00490</name>
</gene>
<evidence type="ECO:0000313" key="4">
    <source>
        <dbReference type="Proteomes" id="UP000585665"/>
    </source>
</evidence>
<reference evidence="3 4" key="1">
    <citation type="submission" date="2020-06" db="EMBL/GenBank/DDBJ databases">
        <title>Description of novel acetic acid bacteria.</title>
        <authorList>
            <person name="Sombolestani A."/>
        </authorList>
    </citation>
    <scope>NUCLEOTIDE SEQUENCE [LARGE SCALE GENOMIC DNA]</scope>
    <source>
        <strain evidence="3 4">LMG 27010</strain>
    </source>
</reference>
<dbReference type="EMBL" id="JABXXR010000002">
    <property type="protein sequence ID" value="NVN39043.1"/>
    <property type="molecule type" value="Genomic_DNA"/>
</dbReference>
<feature type="domain" description="Rap1a immunity protein" evidence="2">
    <location>
        <begin position="27"/>
        <end position="118"/>
    </location>
</feature>
<name>A0A850P7R0_9PROT</name>
<evidence type="ECO:0000259" key="2">
    <source>
        <dbReference type="Pfam" id="PF18602"/>
    </source>
</evidence>
<evidence type="ECO:0000313" key="3">
    <source>
        <dbReference type="EMBL" id="NVN39043.1"/>
    </source>
</evidence>
<dbReference type="Proteomes" id="UP000585665">
    <property type="component" value="Unassembled WGS sequence"/>
</dbReference>